<evidence type="ECO:0000313" key="2">
    <source>
        <dbReference type="Proteomes" id="UP001175271"/>
    </source>
</evidence>
<dbReference type="AlphaFoldDB" id="A0AA39GX11"/>
<evidence type="ECO:0000313" key="1">
    <source>
        <dbReference type="EMBL" id="KAK0395046.1"/>
    </source>
</evidence>
<dbReference type="EMBL" id="JAUCMV010000005">
    <property type="protein sequence ID" value="KAK0395046.1"/>
    <property type="molecule type" value="Genomic_DNA"/>
</dbReference>
<protein>
    <submittedName>
        <fullName evidence="1">Uncharacterized protein</fullName>
    </submittedName>
</protein>
<organism evidence="1 2">
    <name type="scientific">Steinernema hermaphroditum</name>
    <dbReference type="NCBI Taxonomy" id="289476"/>
    <lineage>
        <taxon>Eukaryota</taxon>
        <taxon>Metazoa</taxon>
        <taxon>Ecdysozoa</taxon>
        <taxon>Nematoda</taxon>
        <taxon>Chromadorea</taxon>
        <taxon>Rhabditida</taxon>
        <taxon>Tylenchina</taxon>
        <taxon>Panagrolaimomorpha</taxon>
        <taxon>Strongyloidoidea</taxon>
        <taxon>Steinernematidae</taxon>
        <taxon>Steinernema</taxon>
    </lineage>
</organism>
<name>A0AA39GX11_9BILA</name>
<dbReference type="Proteomes" id="UP001175271">
    <property type="component" value="Unassembled WGS sequence"/>
</dbReference>
<proteinExistence type="predicted"/>
<sequence>MPPRSLSRMAPPGWYHLCHRARPGADDTAGNSATCRLMPTSGVVAELSARISRTSSVPNLHVIDNYKPQWNYRLRGSYYLFDDAKGRYLYSRHYYPYSYRSEVYSNLFKGPNTSPYFWSYPYRYWNNYASNYPYYHRRYNYGLSPYRNYCLDRLHGWERERYYYVPTYYYSGARSHYAEWL</sequence>
<reference evidence="1" key="1">
    <citation type="submission" date="2023-06" db="EMBL/GenBank/DDBJ databases">
        <title>Genomic analysis of the entomopathogenic nematode Steinernema hermaphroditum.</title>
        <authorList>
            <person name="Schwarz E.M."/>
            <person name="Heppert J.K."/>
            <person name="Baniya A."/>
            <person name="Schwartz H.T."/>
            <person name="Tan C.-H."/>
            <person name="Antoshechkin I."/>
            <person name="Sternberg P.W."/>
            <person name="Goodrich-Blair H."/>
            <person name="Dillman A.R."/>
        </authorList>
    </citation>
    <scope>NUCLEOTIDE SEQUENCE</scope>
    <source>
        <strain evidence="1">PS9179</strain>
        <tissue evidence="1">Whole animal</tissue>
    </source>
</reference>
<accession>A0AA39GX11</accession>
<comment type="caution">
    <text evidence="1">The sequence shown here is derived from an EMBL/GenBank/DDBJ whole genome shotgun (WGS) entry which is preliminary data.</text>
</comment>
<gene>
    <name evidence="1" type="ORF">QR680_001084</name>
</gene>
<keyword evidence="2" id="KW-1185">Reference proteome</keyword>